<comment type="caution">
    <text evidence="1">The sequence shown here is derived from an EMBL/GenBank/DDBJ whole genome shotgun (WGS) entry which is preliminary data.</text>
</comment>
<protein>
    <submittedName>
        <fullName evidence="1">Uncharacterized protein</fullName>
    </submittedName>
</protein>
<gene>
    <name evidence="1" type="ORF">RHMOL_Rhmol04G0175000</name>
</gene>
<proteinExistence type="predicted"/>
<reference evidence="1" key="1">
    <citation type="submission" date="2022-02" db="EMBL/GenBank/DDBJ databases">
        <title>Plant Genome Project.</title>
        <authorList>
            <person name="Zhang R.-G."/>
        </authorList>
    </citation>
    <scope>NUCLEOTIDE SEQUENCE</scope>
    <source>
        <strain evidence="1">AT1</strain>
    </source>
</reference>
<dbReference type="EMBL" id="CM046391">
    <property type="protein sequence ID" value="KAI8559453.1"/>
    <property type="molecule type" value="Genomic_DNA"/>
</dbReference>
<name>A0ACC0P3Q1_RHOML</name>
<sequence length="226" mass="25500">MQYYTISMGGQKFYVVFVGKKPGIYNDWPACSEQVNRFPGPVHKKYASWDEAYNAWVTFTRQVEETAPPSLLPLAADPSGSSMDYTHPARDWFGLGLVLTMVFFLGVVVAIIIIMVCHHHRKRRRRHSAEATRRANISDRQPSPPPRPEFSFFGRGGDSVNNRGGLKAVSLLPSLNRHTIGIFRRRMRTQALPQCSATDGSRSFIHHHHLTPSEMKILIGWLLGSA</sequence>
<organism evidence="1 2">
    <name type="scientific">Rhododendron molle</name>
    <name type="common">Chinese azalea</name>
    <name type="synonym">Azalea mollis</name>
    <dbReference type="NCBI Taxonomy" id="49168"/>
    <lineage>
        <taxon>Eukaryota</taxon>
        <taxon>Viridiplantae</taxon>
        <taxon>Streptophyta</taxon>
        <taxon>Embryophyta</taxon>
        <taxon>Tracheophyta</taxon>
        <taxon>Spermatophyta</taxon>
        <taxon>Magnoliopsida</taxon>
        <taxon>eudicotyledons</taxon>
        <taxon>Gunneridae</taxon>
        <taxon>Pentapetalae</taxon>
        <taxon>asterids</taxon>
        <taxon>Ericales</taxon>
        <taxon>Ericaceae</taxon>
        <taxon>Ericoideae</taxon>
        <taxon>Rhodoreae</taxon>
        <taxon>Rhododendron</taxon>
    </lineage>
</organism>
<evidence type="ECO:0000313" key="1">
    <source>
        <dbReference type="EMBL" id="KAI8559453.1"/>
    </source>
</evidence>
<dbReference type="Proteomes" id="UP001062846">
    <property type="component" value="Chromosome 4"/>
</dbReference>
<accession>A0ACC0P3Q1</accession>
<keyword evidence="2" id="KW-1185">Reference proteome</keyword>
<evidence type="ECO:0000313" key="2">
    <source>
        <dbReference type="Proteomes" id="UP001062846"/>
    </source>
</evidence>